<dbReference type="Gene3D" id="3.90.550.10">
    <property type="entry name" value="Spore Coat Polysaccharide Biosynthesis Protein SpsA, Chain A"/>
    <property type="match status" value="1"/>
</dbReference>
<evidence type="ECO:0000256" key="6">
    <source>
        <dbReference type="SAM" id="Phobius"/>
    </source>
</evidence>
<dbReference type="InterPro" id="IPR029044">
    <property type="entry name" value="Nucleotide-diphossugar_trans"/>
</dbReference>
<evidence type="ECO:0000256" key="2">
    <source>
        <dbReference type="ARBA" id="ARBA00022475"/>
    </source>
</evidence>
<feature type="domain" description="Glycosyltransferase 2-like" evidence="7">
    <location>
        <begin position="55"/>
        <end position="190"/>
    </location>
</feature>
<evidence type="ECO:0000256" key="3">
    <source>
        <dbReference type="ARBA" id="ARBA00022676"/>
    </source>
</evidence>
<evidence type="ECO:0000259" key="7">
    <source>
        <dbReference type="Pfam" id="PF00535"/>
    </source>
</evidence>
<feature type="transmembrane region" description="Helical" evidence="6">
    <location>
        <begin position="292"/>
        <end position="316"/>
    </location>
</feature>
<dbReference type="SUPFAM" id="SSF53448">
    <property type="entry name" value="Nucleotide-diphospho-sugar transferases"/>
    <property type="match status" value="1"/>
</dbReference>
<evidence type="ECO:0000313" key="9">
    <source>
        <dbReference type="Proteomes" id="UP001500840"/>
    </source>
</evidence>
<feature type="transmembrane region" description="Helical" evidence="6">
    <location>
        <begin position="351"/>
        <end position="374"/>
    </location>
</feature>
<comment type="subcellular location">
    <subcellularLocation>
        <location evidence="1">Cell membrane</location>
    </subcellularLocation>
</comment>
<keyword evidence="4" id="KW-0808">Transferase</keyword>
<proteinExistence type="predicted"/>
<keyword evidence="3" id="KW-0328">Glycosyltransferase</keyword>
<dbReference type="InterPro" id="IPR001173">
    <property type="entry name" value="Glyco_trans_2-like"/>
</dbReference>
<evidence type="ECO:0000256" key="4">
    <source>
        <dbReference type="ARBA" id="ARBA00022679"/>
    </source>
</evidence>
<gene>
    <name evidence="8" type="ORF">GCM10023156_17630</name>
</gene>
<name>A0ABP8MJX8_9BACT</name>
<keyword evidence="9" id="KW-1185">Reference proteome</keyword>
<sequence length="384" mass="42048">MIFWSCVALGLALLPSLMFLRNLPRFRLPNRSRAAIDAAEDNLSPRHRSDAAEVSVLIPARNEADSIAACVQSVLASRDVKVEVWVLDDDSDDATAAVVLEMATADKRVRCMSGQPLPPQWNGKQHACWQLASSANYPRLLFLDADVRLQPHAIKTLVDWQDANQIALLSAFPQQESETFLEKLLIPMMHYILLGFLPIARMRASTSPAYAAGCGQMFMTLKTDYDAAGTHQAIHASRHDGVKLPRIYRQSGLMTDVVDGTALARCRMYRDGGQVIRGLLKNADEGIANPRLIGVFTLLILGASVLPVVMLSIAIVKQSPLGIGIGVIAVLIAHLPRALAAFYFRQPLVGVLLHSVAATLFIGLQWTALAMAMLGKKVRWRGRN</sequence>
<evidence type="ECO:0000256" key="5">
    <source>
        <dbReference type="ARBA" id="ARBA00023136"/>
    </source>
</evidence>
<dbReference type="Proteomes" id="UP001500840">
    <property type="component" value="Unassembled WGS sequence"/>
</dbReference>
<dbReference type="CDD" id="cd00761">
    <property type="entry name" value="Glyco_tranf_GTA_type"/>
    <property type="match status" value="1"/>
</dbReference>
<reference evidence="9" key="1">
    <citation type="journal article" date="2019" name="Int. J. Syst. Evol. Microbiol.">
        <title>The Global Catalogue of Microorganisms (GCM) 10K type strain sequencing project: providing services to taxonomists for standard genome sequencing and annotation.</title>
        <authorList>
            <consortium name="The Broad Institute Genomics Platform"/>
            <consortium name="The Broad Institute Genome Sequencing Center for Infectious Disease"/>
            <person name="Wu L."/>
            <person name="Ma J."/>
        </authorList>
    </citation>
    <scope>NUCLEOTIDE SEQUENCE [LARGE SCALE GENOMIC DNA]</scope>
    <source>
        <strain evidence="9">JCM 17759</strain>
    </source>
</reference>
<keyword evidence="6" id="KW-1133">Transmembrane helix</keyword>
<keyword evidence="2" id="KW-1003">Cell membrane</keyword>
<dbReference type="RefSeq" id="WP_345321228.1">
    <property type="nucleotide sequence ID" value="NZ_BAABGA010000022.1"/>
</dbReference>
<dbReference type="Pfam" id="PF00535">
    <property type="entry name" value="Glycos_transf_2"/>
    <property type="match status" value="1"/>
</dbReference>
<dbReference type="PANTHER" id="PTHR43646:SF2">
    <property type="entry name" value="GLYCOSYLTRANSFERASE 2-LIKE DOMAIN-CONTAINING PROTEIN"/>
    <property type="match status" value="1"/>
</dbReference>
<comment type="caution">
    <text evidence="8">The sequence shown here is derived from an EMBL/GenBank/DDBJ whole genome shotgun (WGS) entry which is preliminary data.</text>
</comment>
<evidence type="ECO:0000256" key="1">
    <source>
        <dbReference type="ARBA" id="ARBA00004236"/>
    </source>
</evidence>
<keyword evidence="6" id="KW-0812">Transmembrane</keyword>
<dbReference type="EMBL" id="BAABGA010000022">
    <property type="protein sequence ID" value="GAA4450856.1"/>
    <property type="molecule type" value="Genomic_DNA"/>
</dbReference>
<evidence type="ECO:0000313" key="8">
    <source>
        <dbReference type="EMBL" id="GAA4450856.1"/>
    </source>
</evidence>
<keyword evidence="5 6" id="KW-0472">Membrane</keyword>
<organism evidence="8 9">
    <name type="scientific">Novipirellula rosea</name>
    <dbReference type="NCBI Taxonomy" id="1031540"/>
    <lineage>
        <taxon>Bacteria</taxon>
        <taxon>Pseudomonadati</taxon>
        <taxon>Planctomycetota</taxon>
        <taxon>Planctomycetia</taxon>
        <taxon>Pirellulales</taxon>
        <taxon>Pirellulaceae</taxon>
        <taxon>Novipirellula</taxon>
    </lineage>
</organism>
<accession>A0ABP8MJX8</accession>
<protein>
    <submittedName>
        <fullName evidence="8">Glycosyltransferase</fullName>
    </submittedName>
</protein>
<dbReference type="PANTHER" id="PTHR43646">
    <property type="entry name" value="GLYCOSYLTRANSFERASE"/>
    <property type="match status" value="1"/>
</dbReference>
<feature type="transmembrane region" description="Helical" evidence="6">
    <location>
        <begin position="323"/>
        <end position="345"/>
    </location>
</feature>